<evidence type="ECO:0000313" key="1">
    <source>
        <dbReference type="EMBL" id="GAA4716901.1"/>
    </source>
</evidence>
<keyword evidence="2" id="KW-1185">Reference proteome</keyword>
<dbReference type="EMBL" id="BAABHM010000026">
    <property type="protein sequence ID" value="GAA4716901.1"/>
    <property type="molecule type" value="Genomic_DNA"/>
</dbReference>
<protein>
    <submittedName>
        <fullName evidence="1">Uncharacterized protein</fullName>
    </submittedName>
</protein>
<dbReference type="Proteomes" id="UP001500843">
    <property type="component" value="Unassembled WGS sequence"/>
</dbReference>
<gene>
    <name evidence="1" type="ORF">GCM10023198_45500</name>
</gene>
<name>A0ABP8XZI3_9MICO</name>
<sequence>MAPTATPTGTTSHDQASDTLSETDVQALLIAGRPETLTWLMTGTPTDWQQVEGDPGTTVWHVGDSACSVNVVNVGGYGTSENPQSREVAREFIGRLVEGIGSEPRFTDEPDQPFPLRVITDEGAADGQTAFATTHVTDASGELEGFSLGFRDNSDVGLAVFALCGQGDFPDHEDSMREFVKNNLAVEMTF</sequence>
<comment type="caution">
    <text evidence="1">The sequence shown here is derived from an EMBL/GenBank/DDBJ whole genome shotgun (WGS) entry which is preliminary data.</text>
</comment>
<evidence type="ECO:0000313" key="2">
    <source>
        <dbReference type="Proteomes" id="UP001500843"/>
    </source>
</evidence>
<organism evidence="1 2">
    <name type="scientific">Promicromonospora umidemergens</name>
    <dbReference type="NCBI Taxonomy" id="629679"/>
    <lineage>
        <taxon>Bacteria</taxon>
        <taxon>Bacillati</taxon>
        <taxon>Actinomycetota</taxon>
        <taxon>Actinomycetes</taxon>
        <taxon>Micrococcales</taxon>
        <taxon>Promicromonosporaceae</taxon>
        <taxon>Promicromonospora</taxon>
    </lineage>
</organism>
<proteinExistence type="predicted"/>
<accession>A0ABP8XZI3</accession>
<reference evidence="2" key="1">
    <citation type="journal article" date="2019" name="Int. J. Syst. Evol. Microbiol.">
        <title>The Global Catalogue of Microorganisms (GCM) 10K type strain sequencing project: providing services to taxonomists for standard genome sequencing and annotation.</title>
        <authorList>
            <consortium name="The Broad Institute Genomics Platform"/>
            <consortium name="The Broad Institute Genome Sequencing Center for Infectious Disease"/>
            <person name="Wu L."/>
            <person name="Ma J."/>
        </authorList>
    </citation>
    <scope>NUCLEOTIDE SEQUENCE [LARGE SCALE GENOMIC DNA]</scope>
    <source>
        <strain evidence="2">JCM 17975</strain>
    </source>
</reference>